<feature type="domain" description="DUF1559" evidence="1">
    <location>
        <begin position="37"/>
        <end position="368"/>
    </location>
</feature>
<evidence type="ECO:0000313" key="3">
    <source>
        <dbReference type="Proteomes" id="UP001202961"/>
    </source>
</evidence>
<dbReference type="PANTHER" id="PTHR30093:SF2">
    <property type="entry name" value="TYPE II SECRETION SYSTEM PROTEIN H"/>
    <property type="match status" value="1"/>
</dbReference>
<dbReference type="NCBIfam" id="TIGR02532">
    <property type="entry name" value="IV_pilin_GFxxxE"/>
    <property type="match status" value="1"/>
</dbReference>
<sequence length="416" mass="44772">MFHSISSRRRTAFTLVELLVVIAIIGVLVGLLLPAVQAAREAARRMSCSNNFKQLGLAIHNYHSAYKRMPKHNGGTYQVTGGTTANETAAATAAAAAGTNRNELSTFVGLTPFIEQQGLWEQISNVFQVTVGSNPGTYFAPMGPDTNMVLSGHAINQYDPWMTELPGFRCPSDPGRGLPASGRTNYAVSLGDSFRQTHVGPANQKGVVNEEQSILTRQCCRGVFVPRTFVKFRDILDGLSNSIMMGEIRTDLGDRHITTFVAKSGDNLRKNPNVASVHIDPERPQYWLEGTNEASGRADNRRGYKWASGRMVHTAVHTILPPNRQCSTHQNGNVGDEGIMTVSSNHQGGAHVLMADGAVVFVTDSIDAGSSTHSIVRPSGTAADPTLPATPGSRSPFGLWGALGTRANSEVIDEEF</sequence>
<dbReference type="Pfam" id="PF07596">
    <property type="entry name" value="SBP_bac_10"/>
    <property type="match status" value="1"/>
</dbReference>
<evidence type="ECO:0000259" key="1">
    <source>
        <dbReference type="Pfam" id="PF07596"/>
    </source>
</evidence>
<dbReference type="RefSeq" id="WP_250928304.1">
    <property type="nucleotide sequence ID" value="NZ_JAMQBK010000024.1"/>
</dbReference>
<keyword evidence="3" id="KW-1185">Reference proteome</keyword>
<dbReference type="Proteomes" id="UP001202961">
    <property type="component" value="Unassembled WGS sequence"/>
</dbReference>
<dbReference type="Gene3D" id="3.30.700.10">
    <property type="entry name" value="Glycoprotein, Type 4 Pilin"/>
    <property type="match status" value="1"/>
</dbReference>
<reference evidence="2 3" key="1">
    <citation type="journal article" date="2022" name="Syst. Appl. Microbiol.">
        <title>Rhodopirellula aestuarii sp. nov., a novel member of the genus Rhodopirellula isolated from brackish sediments collected in the Tagus River estuary, Portugal.</title>
        <authorList>
            <person name="Vitorino I.R."/>
            <person name="Klimek D."/>
            <person name="Calusinska M."/>
            <person name="Lobo-da-Cunha A."/>
            <person name="Vasconcelos V."/>
            <person name="Lage O.M."/>
        </authorList>
    </citation>
    <scope>NUCLEOTIDE SEQUENCE [LARGE SCALE GENOMIC DNA]</scope>
    <source>
        <strain evidence="2 3">ICT_H3.1</strain>
    </source>
</reference>
<dbReference type="InterPro" id="IPR027558">
    <property type="entry name" value="Pre_pil_HX9DG_C"/>
</dbReference>
<dbReference type="PANTHER" id="PTHR30093">
    <property type="entry name" value="GENERAL SECRETION PATHWAY PROTEIN G"/>
    <property type="match status" value="1"/>
</dbReference>
<comment type="caution">
    <text evidence="2">The sequence shown here is derived from an EMBL/GenBank/DDBJ whole genome shotgun (WGS) entry which is preliminary data.</text>
</comment>
<organism evidence="2 3">
    <name type="scientific">Aporhodopirellula aestuarii</name>
    <dbReference type="NCBI Taxonomy" id="2950107"/>
    <lineage>
        <taxon>Bacteria</taxon>
        <taxon>Pseudomonadati</taxon>
        <taxon>Planctomycetota</taxon>
        <taxon>Planctomycetia</taxon>
        <taxon>Pirellulales</taxon>
        <taxon>Pirellulaceae</taxon>
        <taxon>Aporhodopirellula</taxon>
    </lineage>
</organism>
<dbReference type="NCBIfam" id="TIGR04294">
    <property type="entry name" value="pre_pil_HX9DG"/>
    <property type="match status" value="1"/>
</dbReference>
<name>A0ABT0U180_9BACT</name>
<dbReference type="Pfam" id="PF07963">
    <property type="entry name" value="N_methyl"/>
    <property type="match status" value="1"/>
</dbReference>
<dbReference type="InterPro" id="IPR045584">
    <property type="entry name" value="Pilin-like"/>
</dbReference>
<protein>
    <submittedName>
        <fullName evidence="2">DUF1559 domain-containing protein</fullName>
    </submittedName>
</protein>
<evidence type="ECO:0000313" key="2">
    <source>
        <dbReference type="EMBL" id="MCM2370636.1"/>
    </source>
</evidence>
<dbReference type="InterPro" id="IPR012902">
    <property type="entry name" value="N_methyl_site"/>
</dbReference>
<proteinExistence type="predicted"/>
<dbReference type="EMBL" id="JAMQBK010000024">
    <property type="protein sequence ID" value="MCM2370636.1"/>
    <property type="molecule type" value="Genomic_DNA"/>
</dbReference>
<accession>A0ABT0U180</accession>
<dbReference type="InterPro" id="IPR011453">
    <property type="entry name" value="DUF1559"/>
</dbReference>
<dbReference type="SUPFAM" id="SSF54523">
    <property type="entry name" value="Pili subunits"/>
    <property type="match status" value="1"/>
</dbReference>
<gene>
    <name evidence="2" type="ORF">NB063_08340</name>
</gene>